<keyword evidence="2" id="KW-1185">Reference proteome</keyword>
<dbReference type="EMBL" id="GL445661">
    <property type="protein sequence ID" value="EFN89265.1"/>
    <property type="molecule type" value="Genomic_DNA"/>
</dbReference>
<feature type="non-terminal residue" evidence="1">
    <location>
        <position position="71"/>
    </location>
</feature>
<dbReference type="Proteomes" id="UP000008237">
    <property type="component" value="Unassembled WGS sequence"/>
</dbReference>
<evidence type="ECO:0000313" key="1">
    <source>
        <dbReference type="EMBL" id="EFN89265.1"/>
    </source>
</evidence>
<proteinExistence type="predicted"/>
<gene>
    <name evidence="1" type="ORF">EAI_04508</name>
</gene>
<reference evidence="1 2" key="1">
    <citation type="journal article" date="2010" name="Science">
        <title>Genomic comparison of the ants Camponotus floridanus and Harpegnathos saltator.</title>
        <authorList>
            <person name="Bonasio R."/>
            <person name="Zhang G."/>
            <person name="Ye C."/>
            <person name="Mutti N.S."/>
            <person name="Fang X."/>
            <person name="Qin N."/>
            <person name="Donahue G."/>
            <person name="Yang P."/>
            <person name="Li Q."/>
            <person name="Li C."/>
            <person name="Zhang P."/>
            <person name="Huang Z."/>
            <person name="Berger S.L."/>
            <person name="Reinberg D."/>
            <person name="Wang J."/>
            <person name="Liebig J."/>
        </authorList>
    </citation>
    <scope>NUCLEOTIDE SEQUENCE [LARGE SCALE GENOMIC DNA]</scope>
    <source>
        <strain evidence="1 2">R22 G/1</strain>
    </source>
</reference>
<dbReference type="InParanoid" id="E2B4W3"/>
<feature type="non-terminal residue" evidence="1">
    <location>
        <position position="1"/>
    </location>
</feature>
<protein>
    <submittedName>
        <fullName evidence="1">Uncharacterized protein</fullName>
    </submittedName>
</protein>
<sequence>NNFINKLRLWAISHNISHSALRDLLQLLRSEANICVPQDPRTLLHIPRHIFSKLIGSGTHSHIGVQSAVEK</sequence>
<organism evidence="2">
    <name type="scientific">Harpegnathos saltator</name>
    <name type="common">Jerdon's jumping ant</name>
    <dbReference type="NCBI Taxonomy" id="610380"/>
    <lineage>
        <taxon>Eukaryota</taxon>
        <taxon>Metazoa</taxon>
        <taxon>Ecdysozoa</taxon>
        <taxon>Arthropoda</taxon>
        <taxon>Hexapoda</taxon>
        <taxon>Insecta</taxon>
        <taxon>Pterygota</taxon>
        <taxon>Neoptera</taxon>
        <taxon>Endopterygota</taxon>
        <taxon>Hymenoptera</taxon>
        <taxon>Apocrita</taxon>
        <taxon>Aculeata</taxon>
        <taxon>Formicoidea</taxon>
        <taxon>Formicidae</taxon>
        <taxon>Ponerinae</taxon>
        <taxon>Ponerini</taxon>
        <taxon>Harpegnathos</taxon>
    </lineage>
</organism>
<name>E2B4W3_HARSA</name>
<accession>E2B4W3</accession>
<dbReference type="AlphaFoldDB" id="E2B4W3"/>
<evidence type="ECO:0000313" key="2">
    <source>
        <dbReference type="Proteomes" id="UP000008237"/>
    </source>
</evidence>